<reference evidence="2" key="1">
    <citation type="submission" date="2013-07" db="EMBL/GenBank/DDBJ databases">
        <authorList>
            <person name="Geib S."/>
        </authorList>
    </citation>
    <scope>NUCLEOTIDE SEQUENCE</scope>
</reference>
<proteinExistence type="evidence at transcript level"/>
<keyword evidence="3" id="KW-1185">Reference proteome</keyword>
<dbReference type="EMBL" id="CAJHJT010000001">
    <property type="protein sequence ID" value="CAD6992168.1"/>
    <property type="molecule type" value="Genomic_DNA"/>
</dbReference>
<evidence type="ECO:0000313" key="2">
    <source>
        <dbReference type="EMBL" id="JAB90301.1"/>
    </source>
</evidence>
<reference evidence="1" key="3">
    <citation type="submission" date="2020-11" db="EMBL/GenBank/DDBJ databases">
        <authorList>
            <person name="Whitehead M."/>
        </authorList>
    </citation>
    <scope>NUCLEOTIDE SEQUENCE</scope>
    <source>
        <strain evidence="1">EGII</strain>
    </source>
</reference>
<accession>W8BAZ1</accession>
<protein>
    <submittedName>
        <fullName evidence="1">(Mediterranean fruit fly) hypothetical protein</fullName>
    </submittedName>
</protein>
<organism evidence="2">
    <name type="scientific">Ceratitis capitata</name>
    <name type="common">Mediterranean fruit fly</name>
    <name type="synonym">Tephritis capitata</name>
    <dbReference type="NCBI Taxonomy" id="7213"/>
    <lineage>
        <taxon>Eukaryota</taxon>
        <taxon>Metazoa</taxon>
        <taxon>Ecdysozoa</taxon>
        <taxon>Arthropoda</taxon>
        <taxon>Hexapoda</taxon>
        <taxon>Insecta</taxon>
        <taxon>Pterygota</taxon>
        <taxon>Neoptera</taxon>
        <taxon>Endopterygota</taxon>
        <taxon>Diptera</taxon>
        <taxon>Brachycera</taxon>
        <taxon>Muscomorpha</taxon>
        <taxon>Tephritoidea</taxon>
        <taxon>Tephritidae</taxon>
        <taxon>Ceratitis</taxon>
        <taxon>Ceratitis</taxon>
    </lineage>
</organism>
<dbReference type="AlphaFoldDB" id="W8BAZ1"/>
<reference evidence="2" key="2">
    <citation type="journal article" date="2014" name="BMC Genomics">
        <title>A genomic perspective to assessing quality of mass-reared SIT flies used in Mediterranean fruit fly (Ceratitis capitata) eradication in California.</title>
        <authorList>
            <person name="Calla B."/>
            <person name="Hall B."/>
            <person name="Hou S."/>
            <person name="Geib S.M."/>
        </authorList>
    </citation>
    <scope>NUCLEOTIDE SEQUENCE</scope>
</reference>
<dbReference type="EMBL" id="GAMC01016254">
    <property type="protein sequence ID" value="JAB90301.1"/>
    <property type="molecule type" value="mRNA"/>
</dbReference>
<evidence type="ECO:0000313" key="3">
    <source>
        <dbReference type="Proteomes" id="UP000606786"/>
    </source>
</evidence>
<evidence type="ECO:0000313" key="1">
    <source>
        <dbReference type="EMBL" id="CAD6992168.1"/>
    </source>
</evidence>
<gene>
    <name evidence="1" type="ORF">CCAP1982_LOCUS1043</name>
</gene>
<dbReference type="Proteomes" id="UP000606786">
    <property type="component" value="Unassembled WGS sequence"/>
</dbReference>
<dbReference type="EMBL" id="GAMC01016259">
    <property type="protein sequence ID" value="JAB90296.1"/>
    <property type="molecule type" value="mRNA"/>
</dbReference>
<sequence>MTDEQIFNINNNTNVTINIQSDESRHIRNNVYSNDEGLPMRLGAAVNDNFILGPGKNTEVNNEAIDITKLSTLSQGLNVPKVVSESCSSVLIDQINKKKEESTA</sequence>
<dbReference type="EMBL" id="GAMC01016256">
    <property type="protein sequence ID" value="JAB90299.1"/>
    <property type="molecule type" value="mRNA"/>
</dbReference>
<name>W8BAZ1_CERCA</name>